<proteinExistence type="predicted"/>
<protein>
    <submittedName>
        <fullName evidence="1">Uncharacterized protein</fullName>
    </submittedName>
</protein>
<dbReference type="EMBL" id="JACCHP010000017">
    <property type="protein sequence ID" value="MBH5400896.1"/>
    <property type="molecule type" value="Genomic_DNA"/>
</dbReference>
<name>A0ABS0PUL4_9BRAD</name>
<reference evidence="1 2" key="1">
    <citation type="submission" date="2020-07" db="EMBL/GenBank/DDBJ databases">
        <title>Bradyrhizobium diversity isolated from nodules of indigenous legumes of Western Australia.</title>
        <authorList>
            <person name="Klepa M.S."/>
        </authorList>
    </citation>
    <scope>NUCLEOTIDE SEQUENCE [LARGE SCALE GENOMIC DNA]</scope>
    <source>
        <strain evidence="1 2">CNPSo 4010</strain>
    </source>
</reference>
<dbReference type="RefSeq" id="WP_197962048.1">
    <property type="nucleotide sequence ID" value="NZ_JACCHP010000017.1"/>
</dbReference>
<comment type="caution">
    <text evidence="1">The sequence shown here is derived from an EMBL/GenBank/DDBJ whole genome shotgun (WGS) entry which is preliminary data.</text>
</comment>
<dbReference type="Proteomes" id="UP000807370">
    <property type="component" value="Unassembled WGS sequence"/>
</dbReference>
<sequence>MSTRKTRDRSSRSWMRCLGASTDEELALGERPIAPMKGGGSKRTIDMRELINSLMDVPSGSWSAGEIVVSPFVDSICASLDQSARPSHGH</sequence>
<evidence type="ECO:0000313" key="2">
    <source>
        <dbReference type="Proteomes" id="UP000807370"/>
    </source>
</evidence>
<gene>
    <name evidence="1" type="ORF">HZZ13_24410</name>
</gene>
<evidence type="ECO:0000313" key="1">
    <source>
        <dbReference type="EMBL" id="MBH5400896.1"/>
    </source>
</evidence>
<accession>A0ABS0PUL4</accession>
<organism evidence="1 2">
    <name type="scientific">Bradyrhizobium agreste</name>
    <dbReference type="NCBI Taxonomy" id="2751811"/>
    <lineage>
        <taxon>Bacteria</taxon>
        <taxon>Pseudomonadati</taxon>
        <taxon>Pseudomonadota</taxon>
        <taxon>Alphaproteobacteria</taxon>
        <taxon>Hyphomicrobiales</taxon>
        <taxon>Nitrobacteraceae</taxon>
        <taxon>Bradyrhizobium</taxon>
    </lineage>
</organism>
<keyword evidence="2" id="KW-1185">Reference proteome</keyword>